<keyword evidence="1" id="KW-0472">Membrane</keyword>
<accession>A0A9D9DEG4</accession>
<name>A0A9D9DEG4_9FIRM</name>
<proteinExistence type="predicted"/>
<feature type="transmembrane region" description="Helical" evidence="1">
    <location>
        <begin position="95"/>
        <end position="115"/>
    </location>
</feature>
<sequence>MVFASIFLFAFVAFIIASCVCFAKKKETEWTLLSLVAVFAIVSGICAIVFFAKEPKQMDQTARNWAGASYFLCALFLCANSFSKRLPKYGKPIGIASLSLFLIFGCVLLGLLFFYGRDWIDNETVISSSKPSSLLAILQIAY</sequence>
<evidence type="ECO:0000313" key="2">
    <source>
        <dbReference type="EMBL" id="MBO8425816.1"/>
    </source>
</evidence>
<evidence type="ECO:0000313" key="3">
    <source>
        <dbReference type="Proteomes" id="UP000823634"/>
    </source>
</evidence>
<reference evidence="2" key="1">
    <citation type="submission" date="2020-10" db="EMBL/GenBank/DDBJ databases">
        <authorList>
            <person name="Gilroy R."/>
        </authorList>
    </citation>
    <scope>NUCLEOTIDE SEQUENCE</scope>
    <source>
        <strain evidence="2">17113</strain>
    </source>
</reference>
<gene>
    <name evidence="2" type="ORF">IAC61_00665</name>
</gene>
<feature type="transmembrane region" description="Helical" evidence="1">
    <location>
        <begin position="33"/>
        <end position="52"/>
    </location>
</feature>
<evidence type="ECO:0000256" key="1">
    <source>
        <dbReference type="SAM" id="Phobius"/>
    </source>
</evidence>
<dbReference type="Proteomes" id="UP000823634">
    <property type="component" value="Unassembled WGS sequence"/>
</dbReference>
<feature type="transmembrane region" description="Helical" evidence="1">
    <location>
        <begin position="64"/>
        <end position="83"/>
    </location>
</feature>
<comment type="caution">
    <text evidence="2">The sequence shown here is derived from an EMBL/GenBank/DDBJ whole genome shotgun (WGS) entry which is preliminary data.</text>
</comment>
<dbReference type="AlphaFoldDB" id="A0A9D9DEG4"/>
<keyword evidence="1" id="KW-0812">Transmembrane</keyword>
<organism evidence="2 3">
    <name type="scientific">Candidatus Alloenteromonas pullistercoris</name>
    <dbReference type="NCBI Taxonomy" id="2840785"/>
    <lineage>
        <taxon>Bacteria</taxon>
        <taxon>Bacillati</taxon>
        <taxon>Bacillota</taxon>
        <taxon>Bacillota incertae sedis</taxon>
        <taxon>Candidatus Alloenteromonas</taxon>
    </lineage>
</organism>
<reference evidence="2" key="2">
    <citation type="journal article" date="2021" name="PeerJ">
        <title>Extensive microbial diversity within the chicken gut microbiome revealed by metagenomics and culture.</title>
        <authorList>
            <person name="Gilroy R."/>
            <person name="Ravi A."/>
            <person name="Getino M."/>
            <person name="Pursley I."/>
            <person name="Horton D.L."/>
            <person name="Alikhan N.F."/>
            <person name="Baker D."/>
            <person name="Gharbi K."/>
            <person name="Hall N."/>
            <person name="Watson M."/>
            <person name="Adriaenssens E.M."/>
            <person name="Foster-Nyarko E."/>
            <person name="Jarju S."/>
            <person name="Secka A."/>
            <person name="Antonio M."/>
            <person name="Oren A."/>
            <person name="Chaudhuri R.R."/>
            <person name="La Ragione R."/>
            <person name="Hildebrand F."/>
            <person name="Pallen M.J."/>
        </authorList>
    </citation>
    <scope>NUCLEOTIDE SEQUENCE</scope>
    <source>
        <strain evidence="2">17113</strain>
    </source>
</reference>
<keyword evidence="1" id="KW-1133">Transmembrane helix</keyword>
<dbReference type="EMBL" id="JADINA010000007">
    <property type="protein sequence ID" value="MBO8425816.1"/>
    <property type="molecule type" value="Genomic_DNA"/>
</dbReference>
<protein>
    <submittedName>
        <fullName evidence="2">Uncharacterized protein</fullName>
    </submittedName>
</protein>